<dbReference type="PANTHER" id="PTHR43788:SF8">
    <property type="entry name" value="DNA-BINDING PROTEIN SMUBP-2"/>
    <property type="match status" value="1"/>
</dbReference>
<evidence type="ECO:0000256" key="6">
    <source>
        <dbReference type="ARBA" id="ARBA00022705"/>
    </source>
</evidence>
<keyword evidence="25" id="KW-0255">Endonuclease</keyword>
<dbReference type="InterPro" id="IPR041677">
    <property type="entry name" value="DNA2/NAM7_AAA_11"/>
</dbReference>
<feature type="domain" description="DNA2/NAM7 helicase helicase" evidence="23">
    <location>
        <begin position="870"/>
        <end position="961"/>
    </location>
</feature>
<dbReference type="EC" id="3.6.4.12" evidence="4"/>
<keyword evidence="12" id="KW-0347">Helicase</keyword>
<accession>A0ABR3Q9A3</accession>
<name>A0ABR3Q9A3_9TREE</name>
<comment type="caution">
    <text evidence="25">The sequence shown here is derived from an EMBL/GenBank/DDBJ whole genome shotgun (WGS) entry which is preliminary data.</text>
</comment>
<comment type="cofactor">
    <cofactor evidence="1">
        <name>[4Fe-4S] cluster</name>
        <dbReference type="ChEBI" id="CHEBI:49883"/>
    </cofactor>
</comment>
<evidence type="ECO:0000313" key="26">
    <source>
        <dbReference type="Proteomes" id="UP001565368"/>
    </source>
</evidence>
<evidence type="ECO:0000259" key="23">
    <source>
        <dbReference type="Pfam" id="PF13086"/>
    </source>
</evidence>
<keyword evidence="14" id="KW-0408">Iron</keyword>
<evidence type="ECO:0000256" key="17">
    <source>
        <dbReference type="ARBA" id="ARBA00023204"/>
    </source>
</evidence>
<evidence type="ECO:0000256" key="14">
    <source>
        <dbReference type="ARBA" id="ARBA00023004"/>
    </source>
</evidence>
<dbReference type="GO" id="GO:0003678">
    <property type="term" value="F:DNA helicase activity"/>
    <property type="evidence" value="ECO:0007669"/>
    <property type="project" value="UniProtKB-EC"/>
</dbReference>
<feature type="compositionally biased region" description="Low complexity" evidence="21">
    <location>
        <begin position="76"/>
        <end position="110"/>
    </location>
</feature>
<dbReference type="Pfam" id="PF08696">
    <property type="entry name" value="Dna2"/>
    <property type="match status" value="1"/>
</dbReference>
<dbReference type="InterPro" id="IPR041679">
    <property type="entry name" value="DNA2/NAM7-like_C"/>
</dbReference>
<evidence type="ECO:0000256" key="4">
    <source>
        <dbReference type="ARBA" id="ARBA00012551"/>
    </source>
</evidence>
<dbReference type="InterPro" id="IPR011604">
    <property type="entry name" value="PDDEXK-like_dom_sf"/>
</dbReference>
<keyword evidence="19" id="KW-0511">Multifunctional enzyme</keyword>
<dbReference type="EMBL" id="JBBXJM010000002">
    <property type="protein sequence ID" value="KAL1411310.1"/>
    <property type="molecule type" value="Genomic_DNA"/>
</dbReference>
<feature type="region of interest" description="Disordered" evidence="21">
    <location>
        <begin position="1"/>
        <end position="130"/>
    </location>
</feature>
<dbReference type="Gene3D" id="3.40.50.300">
    <property type="entry name" value="P-loop containing nucleotide triphosphate hydrolases"/>
    <property type="match status" value="2"/>
</dbReference>
<dbReference type="GO" id="GO:0004519">
    <property type="term" value="F:endonuclease activity"/>
    <property type="evidence" value="ECO:0007669"/>
    <property type="project" value="UniProtKB-KW"/>
</dbReference>
<keyword evidence="15" id="KW-0411">Iron-sulfur</keyword>
<dbReference type="InterPro" id="IPR026851">
    <property type="entry name" value="Dna2/JHS1_DEXXQ-box"/>
</dbReference>
<keyword evidence="17" id="KW-0234">DNA repair</keyword>
<dbReference type="GeneID" id="95983304"/>
<evidence type="ECO:0000256" key="2">
    <source>
        <dbReference type="ARBA" id="ARBA00004123"/>
    </source>
</evidence>
<dbReference type="RefSeq" id="XP_069211254.1">
    <property type="nucleotide sequence ID" value="XM_069350868.1"/>
</dbReference>
<dbReference type="PANTHER" id="PTHR43788">
    <property type="entry name" value="DNA2/NAM7 HELICASE FAMILY MEMBER"/>
    <property type="match status" value="1"/>
</dbReference>
<comment type="subcellular location">
    <subcellularLocation>
        <location evidence="2">Nucleus</location>
    </subcellularLocation>
</comment>
<dbReference type="Pfam" id="PF13086">
    <property type="entry name" value="AAA_11"/>
    <property type="match status" value="2"/>
</dbReference>
<protein>
    <recommendedName>
        <fullName evidence="4">DNA helicase</fullName>
        <ecNumber evidence="4">3.6.4.12</ecNumber>
    </recommendedName>
</protein>
<comment type="similarity">
    <text evidence="3">Belongs to the DNA2/NAM7 helicase family.</text>
</comment>
<sequence>MRGHASTSKTRPTPTRPPAQDARAAKRARKDKENEDAFMADLLSGLDGAEFDAPPSSSLPSPKRMPGRVSTPSQRPAALPDALPEADLIDFLTQPRLPTPQRRPLAPLQRSPVRRAVPGKGKPSTSAFQPLKKVAKVEAEVKRKAAPKVELKVEPKFEPKPVVQVKAEPAPLPLPVAVKPEPAAEPTLNIKPLDAADDTDAFPLPPASQESQYDMDWDLDALAMIDESALLKETIKYPVLHPPLPPLPDGYRPTPWLRCNVEAVYDELLDTIPDEETSLFWSAMEMQTGLRSQGKTLAVTCAEGTRRLIHLKERWADIKVRKGDVVNLVSHALDQPHDKPIVITFSDASSYIIHHPDVLITMTAIANAIPCPRKPVVQGLVRLPEPPSKAMLYGTVLHSLLQGSLSQQKFGRDDTAKIIEAELAKEDVRLQVWGAGLDQKTVAQDIGGRAEEGFETFGRKWVHGEPTSDGEVKTARDEAIGTLAISGLHEIEEDIWSPKWGLKGKVDASVQARLLRNGGVEEEIVAPLEIKTGRWIGGVSHRAQTMLYTLLMEDRYNTPVNAGLLYYSQKDTIILVEAKANEVRALIQTRNELADWMARERVPPPKEEPNALAVPFMPPTIDNPTDCDRCYASDACMLYRKAVDRVPVDDYDPIAGLYQAKTGHLSDAHAAFFQHWERLLTLEEQDTVRLRAQLWTMTSEARQRTGRCFADMVIASASNDVGKSLSKIHRYSYTFVRAPAEDGSTPRASLLSGHITKGDPVSLSIDPHLLCLERGWVTALDKDSVTVAVTYKIDLEALLARSRRQVSADGVRFRIDKDEMSSGMTRMRGNLAQLFVAGGDEKRRRLVVDLEAPAFDESLAPSEEEIPASLNADQRNAMHKVLTAKDYALVLGMPGTGKTTTIAEIIKALVARGKSVLLTSYTHSAVDTIVSKLVNADFQTLRIGNIDKVHRDVQHMTLESLGPSTSAEQMEARLMTPPVVAATCLSIEHPIFARRKFDYCIVDEASQITLPTCLGPLRCADTFVLVGDHFQLPPIVKKAEARGGGLDVSLFRRLSDAHTAAVAPLASQYRMNEDIMLLSNRLIYEGRLRCGSEAVANQALTLRERKACTEHCPAAADDCWLQGLLDENVKAVFVDTDLVPAHDVRVGDLIQNPVEASLVWQLARAIVGSGVREHDMAVITPYRQQIKLLSGLFTDLPNVEILTADKSQGRDKDCILISLVRSNEAGHIGDLLRDWRRINVSFTRARKKLVIFGSRSTLQSDRLLGGFFDLMDEKGWVVRLPPGAHEMHGAVPDVAITPKKEKKGAVLGERLLNSKPFVKDILADIN</sequence>
<evidence type="ECO:0000256" key="10">
    <source>
        <dbReference type="ARBA" id="ARBA00022763"/>
    </source>
</evidence>
<feature type="domain" description="DNA replication factor Dna2 N-terminal" evidence="22">
    <location>
        <begin position="303"/>
        <end position="512"/>
    </location>
</feature>
<evidence type="ECO:0000256" key="3">
    <source>
        <dbReference type="ARBA" id="ARBA00007913"/>
    </source>
</evidence>
<evidence type="ECO:0000256" key="21">
    <source>
        <dbReference type="SAM" id="MobiDB-lite"/>
    </source>
</evidence>
<keyword evidence="16" id="KW-0238">DNA-binding</keyword>
<keyword evidence="10" id="KW-0227">DNA damage</keyword>
<dbReference type="Gene3D" id="3.90.320.10">
    <property type="match status" value="1"/>
</dbReference>
<evidence type="ECO:0000259" key="22">
    <source>
        <dbReference type="Pfam" id="PF08696"/>
    </source>
</evidence>
<evidence type="ECO:0000256" key="16">
    <source>
        <dbReference type="ARBA" id="ARBA00023125"/>
    </source>
</evidence>
<reference evidence="25 26" key="1">
    <citation type="submission" date="2023-08" db="EMBL/GenBank/DDBJ databases">
        <title>Annotated Genome Sequence of Vanrija albida AlHP1.</title>
        <authorList>
            <person name="Herzog R."/>
        </authorList>
    </citation>
    <scope>NUCLEOTIDE SEQUENCE [LARGE SCALE GENOMIC DNA]</scope>
    <source>
        <strain evidence="25 26">AlHP1</strain>
    </source>
</reference>
<keyword evidence="7" id="KW-0540">Nuclease</keyword>
<evidence type="ECO:0000256" key="12">
    <source>
        <dbReference type="ARBA" id="ARBA00022806"/>
    </source>
</evidence>
<feature type="domain" description="DNA2/NAM7 helicase helicase" evidence="23">
    <location>
        <begin position="973"/>
        <end position="1038"/>
    </location>
</feature>
<dbReference type="SUPFAM" id="SSF52540">
    <property type="entry name" value="P-loop containing nucleoside triphosphate hydrolases"/>
    <property type="match status" value="1"/>
</dbReference>
<feature type="compositionally biased region" description="Low complexity" evidence="21">
    <location>
        <begin position="10"/>
        <end position="22"/>
    </location>
</feature>
<evidence type="ECO:0000256" key="9">
    <source>
        <dbReference type="ARBA" id="ARBA00022741"/>
    </source>
</evidence>
<dbReference type="Pfam" id="PF13087">
    <property type="entry name" value="AAA_12"/>
    <property type="match status" value="1"/>
</dbReference>
<keyword evidence="8" id="KW-0479">Metal-binding</keyword>
<evidence type="ECO:0000256" key="5">
    <source>
        <dbReference type="ARBA" id="ARBA00022485"/>
    </source>
</evidence>
<dbReference type="InterPro" id="IPR047187">
    <property type="entry name" value="SF1_C_Upf1"/>
</dbReference>
<dbReference type="InterPro" id="IPR014808">
    <property type="entry name" value="DNA_replication_fac_Dna2_N"/>
</dbReference>
<keyword evidence="5" id="KW-0004">4Fe-4S</keyword>
<keyword evidence="18" id="KW-0539">Nucleus</keyword>
<dbReference type="CDD" id="cd18808">
    <property type="entry name" value="SF1_C_Upf1"/>
    <property type="match status" value="1"/>
</dbReference>
<evidence type="ECO:0000256" key="1">
    <source>
        <dbReference type="ARBA" id="ARBA00001966"/>
    </source>
</evidence>
<dbReference type="Proteomes" id="UP001565368">
    <property type="component" value="Unassembled WGS sequence"/>
</dbReference>
<comment type="catalytic activity">
    <reaction evidence="20">
        <text>ATP + H2O = ADP + phosphate + H(+)</text>
        <dbReference type="Rhea" id="RHEA:13065"/>
        <dbReference type="ChEBI" id="CHEBI:15377"/>
        <dbReference type="ChEBI" id="CHEBI:15378"/>
        <dbReference type="ChEBI" id="CHEBI:30616"/>
        <dbReference type="ChEBI" id="CHEBI:43474"/>
        <dbReference type="ChEBI" id="CHEBI:456216"/>
        <dbReference type="EC" id="3.6.4.12"/>
    </reaction>
</comment>
<gene>
    <name evidence="25" type="primary">dna2</name>
    <name evidence="25" type="ORF">Q8F55_002261</name>
</gene>
<evidence type="ECO:0000256" key="20">
    <source>
        <dbReference type="ARBA" id="ARBA00047995"/>
    </source>
</evidence>
<dbReference type="InterPro" id="IPR027417">
    <property type="entry name" value="P-loop_NTPase"/>
</dbReference>
<dbReference type="CDD" id="cd22318">
    <property type="entry name" value="DNA2_N-like"/>
    <property type="match status" value="1"/>
</dbReference>
<proteinExistence type="inferred from homology"/>
<evidence type="ECO:0000313" key="25">
    <source>
        <dbReference type="EMBL" id="KAL1411310.1"/>
    </source>
</evidence>
<dbReference type="GO" id="GO:0016787">
    <property type="term" value="F:hydrolase activity"/>
    <property type="evidence" value="ECO:0007669"/>
    <property type="project" value="UniProtKB-KW"/>
</dbReference>
<evidence type="ECO:0000256" key="11">
    <source>
        <dbReference type="ARBA" id="ARBA00022801"/>
    </source>
</evidence>
<keyword evidence="13" id="KW-0067">ATP-binding</keyword>
<evidence type="ECO:0000259" key="24">
    <source>
        <dbReference type="Pfam" id="PF13087"/>
    </source>
</evidence>
<evidence type="ECO:0000256" key="13">
    <source>
        <dbReference type="ARBA" id="ARBA00022840"/>
    </source>
</evidence>
<evidence type="ECO:0000256" key="7">
    <source>
        <dbReference type="ARBA" id="ARBA00022722"/>
    </source>
</evidence>
<dbReference type="CDD" id="cd18041">
    <property type="entry name" value="DEXXQc_DNA2"/>
    <property type="match status" value="1"/>
</dbReference>
<evidence type="ECO:0000256" key="8">
    <source>
        <dbReference type="ARBA" id="ARBA00022723"/>
    </source>
</evidence>
<keyword evidence="11 25" id="KW-0378">Hydrolase</keyword>
<evidence type="ECO:0000256" key="15">
    <source>
        <dbReference type="ARBA" id="ARBA00023014"/>
    </source>
</evidence>
<feature type="domain" description="DNA2/NAM7 helicase-like C-terminal" evidence="24">
    <location>
        <begin position="1046"/>
        <end position="1255"/>
    </location>
</feature>
<keyword evidence="26" id="KW-1185">Reference proteome</keyword>
<evidence type="ECO:0000256" key="18">
    <source>
        <dbReference type="ARBA" id="ARBA00023242"/>
    </source>
</evidence>
<evidence type="ECO:0000256" key="19">
    <source>
        <dbReference type="ARBA" id="ARBA00023268"/>
    </source>
</evidence>
<organism evidence="25 26">
    <name type="scientific">Vanrija albida</name>
    <dbReference type="NCBI Taxonomy" id="181172"/>
    <lineage>
        <taxon>Eukaryota</taxon>
        <taxon>Fungi</taxon>
        <taxon>Dikarya</taxon>
        <taxon>Basidiomycota</taxon>
        <taxon>Agaricomycotina</taxon>
        <taxon>Tremellomycetes</taxon>
        <taxon>Trichosporonales</taxon>
        <taxon>Trichosporonaceae</taxon>
        <taxon>Vanrija</taxon>
    </lineage>
</organism>
<keyword evidence="9" id="KW-0547">Nucleotide-binding</keyword>
<dbReference type="InterPro" id="IPR050534">
    <property type="entry name" value="Coronavir_polyprotein_1ab"/>
</dbReference>
<keyword evidence="6" id="KW-0235">DNA replication</keyword>